<reference evidence="1" key="1">
    <citation type="submission" date="2019-07" db="EMBL/GenBank/DDBJ databases">
        <authorList>
            <person name="Dittberner H."/>
        </authorList>
    </citation>
    <scope>NUCLEOTIDE SEQUENCE [LARGE SCALE GENOMIC DNA]</scope>
</reference>
<proteinExistence type="predicted"/>
<dbReference type="AlphaFoldDB" id="A0A565BU59"/>
<evidence type="ECO:0000313" key="2">
    <source>
        <dbReference type="Proteomes" id="UP000489600"/>
    </source>
</evidence>
<dbReference type="EMBL" id="CABITT030000005">
    <property type="protein sequence ID" value="VVB04911.1"/>
    <property type="molecule type" value="Genomic_DNA"/>
</dbReference>
<organism evidence="1 2">
    <name type="scientific">Arabis nemorensis</name>
    <dbReference type="NCBI Taxonomy" id="586526"/>
    <lineage>
        <taxon>Eukaryota</taxon>
        <taxon>Viridiplantae</taxon>
        <taxon>Streptophyta</taxon>
        <taxon>Embryophyta</taxon>
        <taxon>Tracheophyta</taxon>
        <taxon>Spermatophyta</taxon>
        <taxon>Magnoliopsida</taxon>
        <taxon>eudicotyledons</taxon>
        <taxon>Gunneridae</taxon>
        <taxon>Pentapetalae</taxon>
        <taxon>rosids</taxon>
        <taxon>malvids</taxon>
        <taxon>Brassicales</taxon>
        <taxon>Brassicaceae</taxon>
        <taxon>Arabideae</taxon>
        <taxon>Arabis</taxon>
    </lineage>
</organism>
<evidence type="ECO:0000313" key="1">
    <source>
        <dbReference type="EMBL" id="VVB04911.1"/>
    </source>
</evidence>
<keyword evidence="2" id="KW-1185">Reference proteome</keyword>
<gene>
    <name evidence="1" type="ORF">ANE_LOCUS15355</name>
</gene>
<dbReference type="Proteomes" id="UP000489600">
    <property type="component" value="Unassembled WGS sequence"/>
</dbReference>
<comment type="caution">
    <text evidence="1">The sequence shown here is derived from an EMBL/GenBank/DDBJ whole genome shotgun (WGS) entry which is preliminary data.</text>
</comment>
<protein>
    <submittedName>
        <fullName evidence="1">Uncharacterized protein</fullName>
    </submittedName>
</protein>
<accession>A0A565BU59</accession>
<name>A0A565BU59_9BRAS</name>
<sequence length="192" mass="21057">MMWGKRSDEDETEENLTVRGGRREGVGRRSVLWWGEHYVVMETTRRMRSGDTAVPKSTTIPQAKAEERLVDHDQDPRIVLVRARFQGAERMHARASGSPVDQGEGLLEVPVTSLGSAGCGMSSTARMWRSTTRTCVEHECGASSDQDELPEVIQARTGSKERRAWQWRAVGVKEGVGSAGTLGGTSVASSTR</sequence>